<dbReference type="Proteomes" id="UP000188354">
    <property type="component" value="Chromosome LG09"/>
</dbReference>
<protein>
    <submittedName>
        <fullName evidence="1">Uncharacterized protein</fullName>
    </submittedName>
</protein>
<evidence type="ECO:0000313" key="1">
    <source>
        <dbReference type="EMBL" id="OIW04937.1"/>
    </source>
</evidence>
<dbReference type="EMBL" id="CM007369">
    <property type="protein sequence ID" value="OIW04937.1"/>
    <property type="molecule type" value="Genomic_DNA"/>
</dbReference>
<proteinExistence type="predicted"/>
<gene>
    <name evidence="1" type="ORF">TanjilG_15682</name>
</gene>
<organism evidence="1 2">
    <name type="scientific">Lupinus angustifolius</name>
    <name type="common">Narrow-leaved blue lupine</name>
    <dbReference type="NCBI Taxonomy" id="3871"/>
    <lineage>
        <taxon>Eukaryota</taxon>
        <taxon>Viridiplantae</taxon>
        <taxon>Streptophyta</taxon>
        <taxon>Embryophyta</taxon>
        <taxon>Tracheophyta</taxon>
        <taxon>Spermatophyta</taxon>
        <taxon>Magnoliopsida</taxon>
        <taxon>eudicotyledons</taxon>
        <taxon>Gunneridae</taxon>
        <taxon>Pentapetalae</taxon>
        <taxon>rosids</taxon>
        <taxon>fabids</taxon>
        <taxon>Fabales</taxon>
        <taxon>Fabaceae</taxon>
        <taxon>Papilionoideae</taxon>
        <taxon>50 kb inversion clade</taxon>
        <taxon>genistoids sensu lato</taxon>
        <taxon>core genistoids</taxon>
        <taxon>Genisteae</taxon>
        <taxon>Lupinus</taxon>
    </lineage>
</organism>
<sequence>MQHSASPNARKPEAHIQLYDRGTPEAHIQLSDRGALTVSAKSGRIMTEAHKCSSAMPQAH</sequence>
<dbReference type="Gramene" id="OIW04937">
    <property type="protein sequence ID" value="OIW04937"/>
    <property type="gene ID" value="TanjilG_15682"/>
</dbReference>
<accession>A0A1J7HRB1</accession>
<dbReference type="AlphaFoldDB" id="A0A1J7HRB1"/>
<reference evidence="1 2" key="1">
    <citation type="journal article" date="2017" name="Plant Biotechnol. J.">
        <title>A comprehensive draft genome sequence for lupin (Lupinus angustifolius), an emerging health food: insights into plant-microbe interactions and legume evolution.</title>
        <authorList>
            <person name="Hane J.K."/>
            <person name="Ming Y."/>
            <person name="Kamphuis L.G."/>
            <person name="Nelson M.N."/>
            <person name="Garg G."/>
            <person name="Atkins C.A."/>
            <person name="Bayer P.E."/>
            <person name="Bravo A."/>
            <person name="Bringans S."/>
            <person name="Cannon S."/>
            <person name="Edwards D."/>
            <person name="Foley R."/>
            <person name="Gao L.L."/>
            <person name="Harrison M.J."/>
            <person name="Huang W."/>
            <person name="Hurgobin B."/>
            <person name="Li S."/>
            <person name="Liu C.W."/>
            <person name="McGrath A."/>
            <person name="Morahan G."/>
            <person name="Murray J."/>
            <person name="Weller J."/>
            <person name="Jian J."/>
            <person name="Singh K.B."/>
        </authorList>
    </citation>
    <scope>NUCLEOTIDE SEQUENCE [LARGE SCALE GENOMIC DNA]</scope>
    <source>
        <strain evidence="2">cv. Tanjil</strain>
        <tissue evidence="1">Whole plant</tissue>
    </source>
</reference>
<name>A0A1J7HRB1_LUPAN</name>
<evidence type="ECO:0000313" key="2">
    <source>
        <dbReference type="Proteomes" id="UP000188354"/>
    </source>
</evidence>
<keyword evidence="2" id="KW-1185">Reference proteome</keyword>